<name>A0A1B6C7N8_9HEMI</name>
<feature type="compositionally biased region" description="Polar residues" evidence="1">
    <location>
        <begin position="220"/>
        <end position="229"/>
    </location>
</feature>
<sequence>MKNGNFLPLKIPINEQIKFYGILYVLEKKCSDSKNNVIDNVLSCNSKECEVVKNICLNQYLPQSRDYVVYDRRTNFKYLDNVKNKTNVENYFCNKVVNFEESMLAEEEYKVKRCIPTTLSRVSEFSNNGSSRTPKKDKRDYNWIISTHWPQILLAKYPKLPDLLSDSSNMTLFNDVPDSENAYGFAGPDVLFPDDIDYLQYEQPTYVVTPSKPNIYPKLTPNSRLSTTHVRPFPDNKGSTENLRNPSLNANVPEFYPVSRRNYFPSPYDLNYVNELFPYLKESQNLNIMSPTTYNMNDEVRNSIPVYQRPPEFYYRSESMAYSKRKNMGADFNNLIFLTQDQNCATGSNLTAMPMQPFVPLQVIQNTNQHFCNQFPQLPRQADKTNFKQKEPYEMMLEQVNQWLEKVYPVHPYSCTNISSTRNQVKHPTDIFPNTTNSSEIIQDFIEPTSGKPPTKRRLYRDVLTNSESCDMESKFEELEQEALEQYDGSHTSLIFLSNKEFNDDNTTKEYENSEPEVKYEDTVNTNIVKPIYMNLDIPVVRAPSPTPPSSDRESSLSFSSSTSPIKFSEDTKTTISRPTIRNAIDTDLIQITEKPWIKPKTQDQNTVASYIKKKRKGDKKKKNLKQKKK</sequence>
<feature type="compositionally biased region" description="Basic residues" evidence="1">
    <location>
        <begin position="612"/>
        <end position="630"/>
    </location>
</feature>
<protein>
    <submittedName>
        <fullName evidence="2">Uncharacterized protein</fullName>
    </submittedName>
</protein>
<organism evidence="2">
    <name type="scientific">Clastoptera arizonana</name>
    <name type="common">Arizona spittle bug</name>
    <dbReference type="NCBI Taxonomy" id="38151"/>
    <lineage>
        <taxon>Eukaryota</taxon>
        <taxon>Metazoa</taxon>
        <taxon>Ecdysozoa</taxon>
        <taxon>Arthropoda</taxon>
        <taxon>Hexapoda</taxon>
        <taxon>Insecta</taxon>
        <taxon>Pterygota</taxon>
        <taxon>Neoptera</taxon>
        <taxon>Paraneoptera</taxon>
        <taxon>Hemiptera</taxon>
        <taxon>Auchenorrhyncha</taxon>
        <taxon>Cercopoidea</taxon>
        <taxon>Clastopteridae</taxon>
        <taxon>Clastoptera</taxon>
    </lineage>
</organism>
<proteinExistence type="predicted"/>
<dbReference type="AlphaFoldDB" id="A0A1B6C7N8"/>
<feature type="region of interest" description="Disordered" evidence="1">
    <location>
        <begin position="543"/>
        <end position="575"/>
    </location>
</feature>
<evidence type="ECO:0000313" key="2">
    <source>
        <dbReference type="EMBL" id="JAS09481.1"/>
    </source>
</evidence>
<feature type="region of interest" description="Disordered" evidence="1">
    <location>
        <begin position="594"/>
        <end position="630"/>
    </location>
</feature>
<accession>A0A1B6C7N8</accession>
<feature type="region of interest" description="Disordered" evidence="1">
    <location>
        <begin position="220"/>
        <end position="246"/>
    </location>
</feature>
<feature type="compositionally biased region" description="Low complexity" evidence="1">
    <location>
        <begin position="556"/>
        <end position="567"/>
    </location>
</feature>
<gene>
    <name evidence="2" type="ORF">g.18184</name>
</gene>
<dbReference type="EMBL" id="GEDC01027817">
    <property type="protein sequence ID" value="JAS09481.1"/>
    <property type="molecule type" value="Transcribed_RNA"/>
</dbReference>
<evidence type="ECO:0000256" key="1">
    <source>
        <dbReference type="SAM" id="MobiDB-lite"/>
    </source>
</evidence>
<reference evidence="2" key="1">
    <citation type="submission" date="2015-12" db="EMBL/GenBank/DDBJ databases">
        <title>De novo transcriptome assembly of four potential Pierce s Disease insect vectors from Arizona vineyards.</title>
        <authorList>
            <person name="Tassone E.E."/>
        </authorList>
    </citation>
    <scope>NUCLEOTIDE SEQUENCE</scope>
</reference>
<feature type="compositionally biased region" description="Polar residues" evidence="1">
    <location>
        <begin position="237"/>
        <end position="246"/>
    </location>
</feature>